<comment type="caution">
    <text evidence="2">The sequence shown here is derived from an EMBL/GenBank/DDBJ whole genome shotgun (WGS) entry which is preliminary data.</text>
</comment>
<sequence>MIAASPLSAAASMSAAVVQSSRTVSVASTVGAASSGARARKKSVSKMRMPGWSGSQRANGTSASRSSVRPAACNMSANASPA</sequence>
<feature type="compositionally biased region" description="Low complexity" evidence="1">
    <location>
        <begin position="24"/>
        <end position="37"/>
    </location>
</feature>
<protein>
    <submittedName>
        <fullName evidence="2">Uncharacterized protein</fullName>
    </submittedName>
</protein>
<evidence type="ECO:0000256" key="1">
    <source>
        <dbReference type="SAM" id="MobiDB-lite"/>
    </source>
</evidence>
<keyword evidence="3" id="KW-1185">Reference proteome</keyword>
<name>A0A2A2M3R1_9BILA</name>
<feature type="compositionally biased region" description="Polar residues" evidence="1">
    <location>
        <begin position="53"/>
        <end position="67"/>
    </location>
</feature>
<evidence type="ECO:0000313" key="3">
    <source>
        <dbReference type="Proteomes" id="UP000218231"/>
    </source>
</evidence>
<proteinExistence type="predicted"/>
<gene>
    <name evidence="2" type="ORF">WR25_08821</name>
</gene>
<organism evidence="2 3">
    <name type="scientific">Diploscapter pachys</name>
    <dbReference type="NCBI Taxonomy" id="2018661"/>
    <lineage>
        <taxon>Eukaryota</taxon>
        <taxon>Metazoa</taxon>
        <taxon>Ecdysozoa</taxon>
        <taxon>Nematoda</taxon>
        <taxon>Chromadorea</taxon>
        <taxon>Rhabditida</taxon>
        <taxon>Rhabditina</taxon>
        <taxon>Rhabditomorpha</taxon>
        <taxon>Rhabditoidea</taxon>
        <taxon>Rhabditidae</taxon>
        <taxon>Diploscapter</taxon>
    </lineage>
</organism>
<feature type="region of interest" description="Disordered" evidence="1">
    <location>
        <begin position="24"/>
        <end position="82"/>
    </location>
</feature>
<dbReference type="AlphaFoldDB" id="A0A2A2M3R1"/>
<accession>A0A2A2M3R1</accession>
<dbReference type="Proteomes" id="UP000218231">
    <property type="component" value="Unassembled WGS sequence"/>
</dbReference>
<evidence type="ECO:0000313" key="2">
    <source>
        <dbReference type="EMBL" id="PAV92925.1"/>
    </source>
</evidence>
<reference evidence="2 3" key="1">
    <citation type="journal article" date="2017" name="Curr. Biol.">
        <title>Genome architecture and evolution of a unichromosomal asexual nematode.</title>
        <authorList>
            <person name="Fradin H."/>
            <person name="Zegar C."/>
            <person name="Gutwein M."/>
            <person name="Lucas J."/>
            <person name="Kovtun M."/>
            <person name="Corcoran D."/>
            <person name="Baugh L.R."/>
            <person name="Kiontke K."/>
            <person name="Gunsalus K."/>
            <person name="Fitch D.H."/>
            <person name="Piano F."/>
        </authorList>
    </citation>
    <scope>NUCLEOTIDE SEQUENCE [LARGE SCALE GENOMIC DNA]</scope>
    <source>
        <strain evidence="2">PF1309</strain>
    </source>
</reference>
<dbReference type="EMBL" id="LIAE01005894">
    <property type="protein sequence ID" value="PAV92925.1"/>
    <property type="molecule type" value="Genomic_DNA"/>
</dbReference>